<sequence length="168" mass="18122">MLSHQELNPCLHTQSFASRPPVSDDGSFSKGTTCGTGRLGSKISSSANKESPKYAPIISNTYPENPPYTIETNDNLPTPDTDSFPEISALDTDSLLDKISKSTNENCSKLAQRPGSGTRPERLSTANIQAVKQKGSNAYFSEINNGNFPVPDIALPPQNFQHQPAQAQ</sequence>
<gene>
    <name evidence="1" type="ORF">DSO57_1034465</name>
</gene>
<dbReference type="EMBL" id="QTSX02000287">
    <property type="protein sequence ID" value="KAJ9087314.1"/>
    <property type="molecule type" value="Genomic_DNA"/>
</dbReference>
<evidence type="ECO:0000313" key="1">
    <source>
        <dbReference type="EMBL" id="KAJ9087314.1"/>
    </source>
</evidence>
<keyword evidence="2" id="KW-1185">Reference proteome</keyword>
<proteinExistence type="predicted"/>
<dbReference type="Proteomes" id="UP001165960">
    <property type="component" value="Unassembled WGS sequence"/>
</dbReference>
<protein>
    <submittedName>
        <fullName evidence="1">Uncharacterized protein</fullName>
    </submittedName>
</protein>
<evidence type="ECO:0000313" key="2">
    <source>
        <dbReference type="Proteomes" id="UP001165960"/>
    </source>
</evidence>
<accession>A0ACC2UKI3</accession>
<name>A0ACC2UKI3_9FUNG</name>
<reference evidence="1" key="1">
    <citation type="submission" date="2022-04" db="EMBL/GenBank/DDBJ databases">
        <title>Genome of the entomopathogenic fungus Entomophthora muscae.</title>
        <authorList>
            <person name="Elya C."/>
            <person name="Lovett B.R."/>
            <person name="Lee E."/>
            <person name="Macias A.M."/>
            <person name="Hajek A.E."/>
            <person name="De Bivort B.L."/>
            <person name="Kasson M.T."/>
            <person name="De Fine Licht H.H."/>
            <person name="Stajich J.E."/>
        </authorList>
    </citation>
    <scope>NUCLEOTIDE SEQUENCE</scope>
    <source>
        <strain evidence="1">Berkeley</strain>
    </source>
</reference>
<organism evidence="1 2">
    <name type="scientific">Entomophthora muscae</name>
    <dbReference type="NCBI Taxonomy" id="34485"/>
    <lineage>
        <taxon>Eukaryota</taxon>
        <taxon>Fungi</taxon>
        <taxon>Fungi incertae sedis</taxon>
        <taxon>Zoopagomycota</taxon>
        <taxon>Entomophthoromycotina</taxon>
        <taxon>Entomophthoromycetes</taxon>
        <taxon>Entomophthorales</taxon>
        <taxon>Entomophthoraceae</taxon>
        <taxon>Entomophthora</taxon>
    </lineage>
</organism>
<comment type="caution">
    <text evidence="1">The sequence shown here is derived from an EMBL/GenBank/DDBJ whole genome shotgun (WGS) entry which is preliminary data.</text>
</comment>